<dbReference type="EMBL" id="CP010975">
    <property type="protein sequence ID" value="AKE52100.1"/>
    <property type="molecule type" value="Genomic_DNA"/>
</dbReference>
<dbReference type="RefSeq" id="WP_228640035.1">
    <property type="nucleotide sequence ID" value="NZ_CP010975.1"/>
</dbReference>
<organism evidence="3 4">
    <name type="scientific">Kangiella geojedonensis</name>
    <dbReference type="NCBI Taxonomy" id="914150"/>
    <lineage>
        <taxon>Bacteria</taxon>
        <taxon>Pseudomonadati</taxon>
        <taxon>Pseudomonadota</taxon>
        <taxon>Gammaproteobacteria</taxon>
        <taxon>Kangiellales</taxon>
        <taxon>Kangiellaceae</taxon>
        <taxon>Kangiella</taxon>
    </lineage>
</organism>
<keyword evidence="4" id="KW-1185">Reference proteome</keyword>
<dbReference type="Gene3D" id="3.10.450.40">
    <property type="match status" value="1"/>
</dbReference>
<dbReference type="STRING" id="914150.TQ33_1140"/>
<evidence type="ECO:0000313" key="3">
    <source>
        <dbReference type="EMBL" id="AKE52100.1"/>
    </source>
</evidence>
<gene>
    <name evidence="3" type="ORF">TQ33_1140</name>
</gene>
<dbReference type="AlphaFoldDB" id="A0A0F6TR82"/>
<sequence length="98" mass="10639">MIKKLTLIALMVVAVLFAQNVHSASQKLLPTPELREKKTCTPIGKGAAMSAAARRVNGKVLSASLNMRARPPVYRVKILTDSGRVRHVYVNACNGRLA</sequence>
<evidence type="ECO:0000313" key="4">
    <source>
        <dbReference type="Proteomes" id="UP000034071"/>
    </source>
</evidence>
<proteinExistence type="predicted"/>
<evidence type="ECO:0000259" key="2">
    <source>
        <dbReference type="Pfam" id="PF03413"/>
    </source>
</evidence>
<feature type="signal peptide" evidence="1">
    <location>
        <begin position="1"/>
        <end position="23"/>
    </location>
</feature>
<feature type="chain" id="PRO_5002510433" description="PepSY domain-containing protein" evidence="1">
    <location>
        <begin position="24"/>
        <end position="98"/>
    </location>
</feature>
<reference evidence="3 4" key="1">
    <citation type="submission" date="2015-02" db="EMBL/GenBank/DDBJ databases">
        <title>Complete genome sequence of Kangiella geojedonensis strain YCS-5T.</title>
        <authorList>
            <person name="Kim K.M."/>
        </authorList>
    </citation>
    <scope>NUCLEOTIDE SEQUENCE [LARGE SCALE GENOMIC DNA]</scope>
    <source>
        <strain evidence="3 4">YCS-5</strain>
    </source>
</reference>
<dbReference type="HOGENOM" id="CLU_182179_0_0_6"/>
<keyword evidence="1" id="KW-0732">Signal</keyword>
<feature type="domain" description="PepSY" evidence="2">
    <location>
        <begin position="45"/>
        <end position="96"/>
    </location>
</feature>
<dbReference type="Proteomes" id="UP000034071">
    <property type="component" value="Chromosome"/>
</dbReference>
<dbReference type="InterPro" id="IPR025711">
    <property type="entry name" value="PepSY"/>
</dbReference>
<accession>A0A0F6TR82</accession>
<evidence type="ECO:0000256" key="1">
    <source>
        <dbReference type="SAM" id="SignalP"/>
    </source>
</evidence>
<dbReference type="KEGG" id="kge:TQ33_1140"/>
<name>A0A0F6TR82_9GAMM</name>
<dbReference type="Pfam" id="PF03413">
    <property type="entry name" value="PepSY"/>
    <property type="match status" value="1"/>
</dbReference>
<protein>
    <recommendedName>
        <fullName evidence="2">PepSY domain-containing protein</fullName>
    </recommendedName>
</protein>